<sequence>MTKTVEIKPDKHQAWYIRVIAYADLNNIELALQNLQTAINLNPEYQETQKLMLVSMLFVKIRSLRGW</sequence>
<comment type="caution">
    <text evidence="2">The sequence shown here is derived from an EMBL/GenBank/DDBJ whole genome shotgun (WGS) entry which is preliminary data.</text>
</comment>
<dbReference type="RefSeq" id="WP_235595891.1">
    <property type="nucleotide sequence ID" value="NZ_LMTZ01000094.1"/>
</dbReference>
<organism evidence="2 3">
    <name type="scientific">Mastigocoleus testarum BC008</name>
    <dbReference type="NCBI Taxonomy" id="371196"/>
    <lineage>
        <taxon>Bacteria</taxon>
        <taxon>Bacillati</taxon>
        <taxon>Cyanobacteriota</taxon>
        <taxon>Cyanophyceae</taxon>
        <taxon>Nostocales</taxon>
        <taxon>Hapalosiphonaceae</taxon>
        <taxon>Mastigocoleus</taxon>
    </lineage>
</organism>
<dbReference type="NCBIfam" id="NF047558">
    <property type="entry name" value="TPR_END_plus"/>
    <property type="match status" value="1"/>
</dbReference>
<dbReference type="SUPFAM" id="SSF48452">
    <property type="entry name" value="TPR-like"/>
    <property type="match status" value="1"/>
</dbReference>
<dbReference type="PROSITE" id="PS50005">
    <property type="entry name" value="TPR"/>
    <property type="match status" value="1"/>
</dbReference>
<dbReference type="Gene3D" id="1.25.40.10">
    <property type="entry name" value="Tetratricopeptide repeat domain"/>
    <property type="match status" value="1"/>
</dbReference>
<proteinExistence type="predicted"/>
<feature type="repeat" description="TPR" evidence="1">
    <location>
        <begin position="12"/>
        <end position="45"/>
    </location>
</feature>
<dbReference type="AlphaFoldDB" id="A0A0V7ZQX4"/>
<gene>
    <name evidence="2" type="ORF">BC008_26820</name>
</gene>
<protein>
    <submittedName>
        <fullName evidence="2">Uncharacterized protein</fullName>
    </submittedName>
</protein>
<dbReference type="Proteomes" id="UP000053372">
    <property type="component" value="Unassembled WGS sequence"/>
</dbReference>
<dbReference type="InterPro" id="IPR011990">
    <property type="entry name" value="TPR-like_helical_dom_sf"/>
</dbReference>
<dbReference type="EMBL" id="LMTZ01000094">
    <property type="protein sequence ID" value="KST66802.1"/>
    <property type="molecule type" value="Genomic_DNA"/>
</dbReference>
<accession>A0A0V7ZQX4</accession>
<evidence type="ECO:0000313" key="2">
    <source>
        <dbReference type="EMBL" id="KST66802.1"/>
    </source>
</evidence>
<keyword evidence="1" id="KW-0802">TPR repeat</keyword>
<evidence type="ECO:0000313" key="3">
    <source>
        <dbReference type="Proteomes" id="UP000053372"/>
    </source>
</evidence>
<keyword evidence="3" id="KW-1185">Reference proteome</keyword>
<name>A0A0V7ZQX4_9CYAN</name>
<dbReference type="InterPro" id="IPR019734">
    <property type="entry name" value="TPR_rpt"/>
</dbReference>
<reference evidence="2 3" key="1">
    <citation type="journal article" date="2015" name="Genome Announc.">
        <title>Draft Genome of the Euendolithic (true boring) Cyanobacterium Mastigocoleus testarum strain BC008.</title>
        <authorList>
            <person name="Guida B.S."/>
            <person name="Garcia-Pichel F."/>
        </authorList>
    </citation>
    <scope>NUCLEOTIDE SEQUENCE [LARGE SCALE GENOMIC DNA]</scope>
    <source>
        <strain evidence="2 3">BC008</strain>
    </source>
</reference>
<evidence type="ECO:0000256" key="1">
    <source>
        <dbReference type="PROSITE-ProRule" id="PRU00339"/>
    </source>
</evidence>